<dbReference type="Pfam" id="PF05860">
    <property type="entry name" value="TPS"/>
    <property type="match status" value="1"/>
</dbReference>
<proteinExistence type="predicted"/>
<evidence type="ECO:0000259" key="1">
    <source>
        <dbReference type="SMART" id="SM00912"/>
    </source>
</evidence>
<reference evidence="2 3" key="1">
    <citation type="journal article" date="2022" name="Front. Microbiol.">
        <title>High genomic differentiation and limited gene flow indicate recent cryptic speciation within the genus Laspinema (cyanobacteria).</title>
        <authorList>
            <person name="Stanojkovic A."/>
            <person name="Skoupy S."/>
            <person name="Skaloud P."/>
            <person name="Dvorak P."/>
        </authorList>
    </citation>
    <scope>NUCLEOTIDE SEQUENCE [LARGE SCALE GENOMIC DNA]</scope>
    <source>
        <strain evidence="2 3">D3b</strain>
    </source>
</reference>
<accession>A0ABT2N517</accession>
<keyword evidence="3" id="KW-1185">Reference proteome</keyword>
<dbReference type="Gene3D" id="2.160.20.10">
    <property type="entry name" value="Single-stranded right-handed beta-helix, Pectin lyase-like"/>
    <property type="match status" value="2"/>
</dbReference>
<dbReference type="PROSITE" id="PS51257">
    <property type="entry name" value="PROKAR_LIPOPROTEIN"/>
    <property type="match status" value="1"/>
</dbReference>
<dbReference type="NCBIfam" id="TIGR01901">
    <property type="entry name" value="adhes_NPXG"/>
    <property type="match status" value="1"/>
</dbReference>
<evidence type="ECO:0000313" key="3">
    <source>
        <dbReference type="Proteomes" id="UP001525961"/>
    </source>
</evidence>
<organism evidence="2 3">
    <name type="scientific">Laspinema olomoucense D3b</name>
    <dbReference type="NCBI Taxonomy" id="2953688"/>
    <lineage>
        <taxon>Bacteria</taxon>
        <taxon>Bacillati</taxon>
        <taxon>Cyanobacteriota</taxon>
        <taxon>Cyanophyceae</taxon>
        <taxon>Oscillatoriophycideae</taxon>
        <taxon>Oscillatoriales</taxon>
        <taxon>Laspinemataceae</taxon>
        <taxon>Laspinema</taxon>
        <taxon>Laspinema olomoucense</taxon>
    </lineage>
</organism>
<name>A0ABT2N517_9CYAN</name>
<dbReference type="InterPro" id="IPR011050">
    <property type="entry name" value="Pectin_lyase_fold/virulence"/>
</dbReference>
<sequence>MPGRLQSRSRSQHSVKAIALWCFTALSMGCFARLSPATAQILPDSTLPNNSVLLPNDNSITIEGGTESGVNLFHSFSEFSVPTNTEAFFNNSPTIQNIFTRITGSNLSEIDGLIRANGLANLFVLNPNGIAFGPNARINIGGSFIGSTANSLQFPDGSTFSASEPNAPPLLTMSVPVGLQFNSNGGNIQVQGTGNPDIVPSNPQGMGVAPGQTFALVGGNISLNGAVVTVPSGRIEIGSVTNGGVDVIPTPGGIVLGYDRVAEFGNIQLSDRSSLFNPAVVDNPIAGIQVVGKNIGLERSQIVAVTPGTFNSGNIAINASESLSLSGVDLIFPFSSWIVNQVLQTATGNSGEVIVNAPVTTLTDGSRIQTVSLGAGNAGNVTVNAEKLAIAGFAIPPTGIPDISEIDRPTLLDRNLNSRVTSENFASGSGGEITVNATEINLTDGAQINSLAGSTSTGKGANMTVTANSITGDNAVAYNPLLFSGISSYLVGAGQGGNVNISAVEVTMTNGAQMGSSNEGTGRGGDLSVTASESILLQKVNPRVPVLASGLFVSTSQTGEGGNMSVSTPRLTLTEGAGLSSLVLTKLLGEPLPNAGQGNGGDVRVNADTILVSGVTPLNPENLTQMGSITFGAGNAGDVSISTRRLQVEAGATLFSSLLPSLSVLGEPIPGSGTGNGGNLTIQASEEIKVVGANPFIGSPSLVGLQTFGSGNVGELQVTSPRIILKDGGAMGAFTSGTGNAGRITVSASEIEIVGVSSGGFFESQMGASAFQAPLELQQAFFSPPVPTGNTGAVTINADRIRLSDGGTITVTHAGTGNAGTLQINASSISVDRQGSIAATTASGRGGNVELNVQNGLILSNNGGISVEALGDRGDGGNLAIAASTIVALENSLVRANAVSGNGGNINIVTQGLFLSPDSQITASSQLGLDGTINVQEPALDPASGLVELEDNPTDPRDRIVSGCRAQKGNRFVITGRGGLPENPNQPLMGWSVLHDLRPVALNGESHSRQPAQQSPVAMEAPPLVETTGWAIDERGNLVLTATPTNRYQLFPDRCSPSSPG</sequence>
<dbReference type="RefSeq" id="WP_261235225.1">
    <property type="nucleotide sequence ID" value="NZ_JAMXFA010000009.1"/>
</dbReference>
<gene>
    <name evidence="2" type="ORF">NG792_08695</name>
</gene>
<dbReference type="SUPFAM" id="SSF51126">
    <property type="entry name" value="Pectin lyase-like"/>
    <property type="match status" value="4"/>
</dbReference>
<dbReference type="EMBL" id="JAMXFA010000009">
    <property type="protein sequence ID" value="MCT7977782.1"/>
    <property type="molecule type" value="Genomic_DNA"/>
</dbReference>
<dbReference type="InterPro" id="IPR012334">
    <property type="entry name" value="Pectin_lyas_fold"/>
</dbReference>
<dbReference type="Proteomes" id="UP001525961">
    <property type="component" value="Unassembled WGS sequence"/>
</dbReference>
<comment type="caution">
    <text evidence="2">The sequence shown here is derived from an EMBL/GenBank/DDBJ whole genome shotgun (WGS) entry which is preliminary data.</text>
</comment>
<evidence type="ECO:0000313" key="2">
    <source>
        <dbReference type="EMBL" id="MCT7977782.1"/>
    </source>
</evidence>
<dbReference type="InterPro" id="IPR008638">
    <property type="entry name" value="FhaB/CdiA-like_TPS"/>
</dbReference>
<dbReference type="SMART" id="SM00912">
    <property type="entry name" value="Haemagg_act"/>
    <property type="match status" value="1"/>
</dbReference>
<feature type="domain" description="Filamentous haemagglutinin FhaB/tRNA nuclease CdiA-like TPS" evidence="1">
    <location>
        <begin position="44"/>
        <end position="155"/>
    </location>
</feature>
<protein>
    <submittedName>
        <fullName evidence="2">S-layer family protein</fullName>
    </submittedName>
</protein>